<evidence type="ECO:0000256" key="2">
    <source>
        <dbReference type="ARBA" id="ARBA00005076"/>
    </source>
</evidence>
<dbReference type="UniPathway" id="UPA00034">
    <property type="reaction ID" value="UER00016"/>
</dbReference>
<dbReference type="Pfam" id="PF02774">
    <property type="entry name" value="Semialdhyde_dhC"/>
    <property type="match status" value="1"/>
</dbReference>
<dbReference type="CDD" id="cd02316">
    <property type="entry name" value="VcASADH2_like_N"/>
    <property type="match status" value="1"/>
</dbReference>
<evidence type="ECO:0000256" key="10">
    <source>
        <dbReference type="ARBA" id="ARBA00022915"/>
    </source>
</evidence>
<evidence type="ECO:0000256" key="5">
    <source>
        <dbReference type="ARBA" id="ARBA00011738"/>
    </source>
</evidence>
<dbReference type="InterPro" id="IPR012080">
    <property type="entry name" value="Asp_semialdehyde_DH"/>
</dbReference>
<feature type="binding site" evidence="15">
    <location>
        <position position="99"/>
    </location>
    <ligand>
        <name>phosphate</name>
        <dbReference type="ChEBI" id="CHEBI:43474"/>
    </ligand>
</feature>
<feature type="binding site" evidence="15">
    <location>
        <position position="230"/>
    </location>
    <ligand>
        <name>substrate</name>
    </ligand>
</feature>
<dbReference type="SUPFAM" id="SSF51735">
    <property type="entry name" value="NAD(P)-binding Rossmann-fold domains"/>
    <property type="match status" value="1"/>
</dbReference>
<sequence>MSKLTIAIAGATGAVGQQMLQCLEERKIDCELRLFASYRSAGKTFSFQGKEIVVEELKEESFENIDIVLGATENDITKKWMPWAQKHHAVVIDNSSAYRLDPNVPLVIPEINPEDIQKHQGIIANPNCATIIALVALNQLHQEFHIHRMIVSTYQAVSGAGVKGVKDLENQVKDASIPSTAFPYPIAFNLIPQIGDFDENGISKEEWKLQNESRKIWHDPNLLVNCTCVRVPILRSHSESITIECDQPVNIDKARELLESAEGVKLVDDPQNQQYPMPLDTSDQDLVFVGRLRKDPSDPTGHSMILFCCGDQIRKGAATNAVQILQALIQNQN</sequence>
<evidence type="ECO:0000313" key="19">
    <source>
        <dbReference type="Proteomes" id="UP000521313"/>
    </source>
</evidence>
<evidence type="ECO:0000313" key="18">
    <source>
        <dbReference type="EMBL" id="MBB5185631.1"/>
    </source>
</evidence>
<dbReference type="Proteomes" id="UP000521313">
    <property type="component" value="Unassembled WGS sequence"/>
</dbReference>
<keyword evidence="9 15" id="KW-0521">NADP</keyword>
<comment type="function">
    <text evidence="15">Catalyzes the NADPH-dependent formation of L-aspartate-semialdehyde (L-ASA) by the reductive dephosphorylation of L-aspartyl-4-phosphate.</text>
</comment>
<gene>
    <name evidence="15" type="primary">asd</name>
    <name evidence="18" type="ORF">HNQ43_001706</name>
</gene>
<keyword evidence="11 15" id="KW-0560">Oxidoreductase</keyword>
<feature type="binding site" evidence="15">
    <location>
        <begin position="12"/>
        <end position="15"/>
    </location>
    <ligand>
        <name>NADP(+)</name>
        <dbReference type="ChEBI" id="CHEBI:58349"/>
    </ligand>
</feature>
<name>A0A7W8D1W1_9FIRM</name>
<comment type="pathway">
    <text evidence="1 15">Amino-acid biosynthesis; L-methionine biosynthesis via de novo pathway; L-homoserine from L-aspartate: step 2/3.</text>
</comment>
<dbReference type="PROSITE" id="PS01103">
    <property type="entry name" value="ASD"/>
    <property type="match status" value="1"/>
</dbReference>
<dbReference type="Gene3D" id="3.30.360.10">
    <property type="entry name" value="Dihydrodipicolinate Reductase, domain 2"/>
    <property type="match status" value="1"/>
</dbReference>
<dbReference type="GO" id="GO:0071266">
    <property type="term" value="P:'de novo' L-methionine biosynthetic process"/>
    <property type="evidence" value="ECO:0007669"/>
    <property type="project" value="UniProtKB-UniRule"/>
</dbReference>
<keyword evidence="7 15" id="KW-0028">Amino-acid biosynthesis</keyword>
<feature type="binding site" evidence="15">
    <location>
        <begin position="158"/>
        <end position="159"/>
    </location>
    <ligand>
        <name>NADP(+)</name>
        <dbReference type="ChEBI" id="CHEBI:58349"/>
    </ligand>
</feature>
<evidence type="ECO:0000256" key="15">
    <source>
        <dbReference type="HAMAP-Rule" id="MF_02121"/>
    </source>
</evidence>
<dbReference type="NCBIfam" id="NF011456">
    <property type="entry name" value="PRK14874.1"/>
    <property type="match status" value="1"/>
</dbReference>
<evidence type="ECO:0000256" key="9">
    <source>
        <dbReference type="ARBA" id="ARBA00022857"/>
    </source>
</evidence>
<dbReference type="AlphaFoldDB" id="A0A7W8D1W1"/>
<dbReference type="SUPFAM" id="SSF55347">
    <property type="entry name" value="Glyceraldehyde-3-phosphate dehydrogenase-like, C-terminal domain"/>
    <property type="match status" value="1"/>
</dbReference>
<dbReference type="PANTHER" id="PTHR46278">
    <property type="entry name" value="DEHYDROGENASE, PUTATIVE-RELATED"/>
    <property type="match status" value="1"/>
</dbReference>
<protein>
    <recommendedName>
        <fullName evidence="6 15">Aspartate-semialdehyde dehydrogenase</fullName>
        <shortName evidence="15">ASA dehydrogenase</shortName>
        <shortName evidence="15">ASADH</shortName>
        <ecNumber evidence="6 15">1.2.1.11</ecNumber>
    </recommendedName>
    <alternativeName>
        <fullName evidence="15">Aspartate-beta-semialdehyde dehydrogenase</fullName>
    </alternativeName>
</protein>
<proteinExistence type="inferred from homology"/>
<evidence type="ECO:0000256" key="7">
    <source>
        <dbReference type="ARBA" id="ARBA00022605"/>
    </source>
</evidence>
<evidence type="ECO:0000256" key="1">
    <source>
        <dbReference type="ARBA" id="ARBA00005021"/>
    </source>
</evidence>
<dbReference type="GO" id="GO:0019877">
    <property type="term" value="P:diaminopimelate biosynthetic process"/>
    <property type="evidence" value="ECO:0007669"/>
    <property type="project" value="UniProtKB-UniRule"/>
</dbReference>
<dbReference type="Gene3D" id="3.40.50.720">
    <property type="entry name" value="NAD(P)-binding Rossmann-like Domain"/>
    <property type="match status" value="1"/>
</dbReference>
<keyword evidence="8 15" id="KW-0791">Threonine biosynthesis</keyword>
<dbReference type="InterPro" id="IPR005986">
    <property type="entry name" value="Asp_semialdehyde_DH_beta"/>
</dbReference>
<feature type="binding site" evidence="15">
    <location>
        <begin position="39"/>
        <end position="40"/>
    </location>
    <ligand>
        <name>NADP(+)</name>
        <dbReference type="ChEBI" id="CHEBI:58349"/>
    </ligand>
</feature>
<feature type="active site" description="Acyl-thioester intermediate" evidence="15 16">
    <location>
        <position position="128"/>
    </location>
</feature>
<comment type="caution">
    <text evidence="18">The sequence shown here is derived from an EMBL/GenBank/DDBJ whole genome shotgun (WGS) entry which is preliminary data.</text>
</comment>
<dbReference type="EC" id="1.2.1.11" evidence="6 15"/>
<dbReference type="HAMAP" id="MF_02121">
    <property type="entry name" value="ASADH"/>
    <property type="match status" value="1"/>
</dbReference>
<evidence type="ECO:0000256" key="6">
    <source>
        <dbReference type="ARBA" id="ARBA00013120"/>
    </source>
</evidence>
<dbReference type="NCBIfam" id="TIGR01296">
    <property type="entry name" value="asd_B"/>
    <property type="match status" value="1"/>
</dbReference>
<comment type="caution">
    <text evidence="15">Lacks conserved residue(s) required for the propagation of feature annotation.</text>
</comment>
<dbReference type="GO" id="GO:0009089">
    <property type="term" value="P:lysine biosynthetic process via diaminopimelate"/>
    <property type="evidence" value="ECO:0007669"/>
    <property type="project" value="UniProtKB-UniRule"/>
</dbReference>
<comment type="catalytic activity">
    <reaction evidence="14 15">
        <text>L-aspartate 4-semialdehyde + phosphate + NADP(+) = 4-phospho-L-aspartate + NADPH + H(+)</text>
        <dbReference type="Rhea" id="RHEA:24284"/>
        <dbReference type="ChEBI" id="CHEBI:15378"/>
        <dbReference type="ChEBI" id="CHEBI:43474"/>
        <dbReference type="ChEBI" id="CHEBI:57535"/>
        <dbReference type="ChEBI" id="CHEBI:57783"/>
        <dbReference type="ChEBI" id="CHEBI:58349"/>
        <dbReference type="ChEBI" id="CHEBI:537519"/>
        <dbReference type="EC" id="1.2.1.11"/>
    </reaction>
</comment>
<keyword evidence="12 15" id="KW-0457">Lysine biosynthesis</keyword>
<dbReference type="GO" id="GO:0004073">
    <property type="term" value="F:aspartate-semialdehyde dehydrogenase activity"/>
    <property type="evidence" value="ECO:0007669"/>
    <property type="project" value="UniProtKB-UniRule"/>
</dbReference>
<feature type="binding site" evidence="15">
    <location>
        <position position="155"/>
    </location>
    <ligand>
        <name>substrate</name>
    </ligand>
</feature>
<dbReference type="GO" id="GO:0009088">
    <property type="term" value="P:threonine biosynthetic process"/>
    <property type="evidence" value="ECO:0007669"/>
    <property type="project" value="UniProtKB-UniRule"/>
</dbReference>
<comment type="similarity">
    <text evidence="4 15">Belongs to the aspartate-semialdehyde dehydrogenase family.</text>
</comment>
<evidence type="ECO:0000256" key="13">
    <source>
        <dbReference type="ARBA" id="ARBA00023167"/>
    </source>
</evidence>
<dbReference type="InterPro" id="IPR000534">
    <property type="entry name" value="Semialdehyde_DH_NAD-bd"/>
</dbReference>
<evidence type="ECO:0000256" key="12">
    <source>
        <dbReference type="ARBA" id="ARBA00023154"/>
    </source>
</evidence>
<dbReference type="GO" id="GO:0050661">
    <property type="term" value="F:NADP binding"/>
    <property type="evidence" value="ECO:0007669"/>
    <property type="project" value="UniProtKB-UniRule"/>
</dbReference>
<feature type="binding site" evidence="15">
    <location>
        <position position="312"/>
    </location>
    <ligand>
        <name>NADP(+)</name>
        <dbReference type="ChEBI" id="CHEBI:58349"/>
    </ligand>
</feature>
<evidence type="ECO:0000256" key="3">
    <source>
        <dbReference type="ARBA" id="ARBA00005097"/>
    </source>
</evidence>
<accession>A0A7W8D1W1</accession>
<dbReference type="EMBL" id="JACHHD010000020">
    <property type="protein sequence ID" value="MBB5185631.1"/>
    <property type="molecule type" value="Genomic_DNA"/>
</dbReference>
<evidence type="ECO:0000256" key="14">
    <source>
        <dbReference type="ARBA" id="ARBA00047891"/>
    </source>
</evidence>
<comment type="pathway">
    <text evidence="2 15">Amino-acid biosynthesis; L-lysine biosynthesis via DAP pathway; (S)-tetrahydrodipicolinate from L-aspartate: step 2/4.</text>
</comment>
<comment type="pathway">
    <text evidence="3 15">Amino-acid biosynthesis; L-threonine biosynthesis; L-threonine from L-aspartate: step 2/5.</text>
</comment>
<dbReference type="UniPathway" id="UPA00050">
    <property type="reaction ID" value="UER00463"/>
</dbReference>
<feature type="active site" description="Proton acceptor" evidence="15 16">
    <location>
        <position position="237"/>
    </location>
</feature>
<dbReference type="GO" id="GO:0046983">
    <property type="term" value="F:protein dimerization activity"/>
    <property type="evidence" value="ECO:0007669"/>
    <property type="project" value="InterPro"/>
</dbReference>
<dbReference type="PANTHER" id="PTHR46278:SF2">
    <property type="entry name" value="ASPARTATE-SEMIALDEHYDE DEHYDROGENASE"/>
    <property type="match status" value="1"/>
</dbReference>
<keyword evidence="13 15" id="KW-0486">Methionine biosynthesis</keyword>
<dbReference type="PIRSF" id="PIRSF000148">
    <property type="entry name" value="ASA_dh"/>
    <property type="match status" value="1"/>
</dbReference>
<evidence type="ECO:0000256" key="11">
    <source>
        <dbReference type="ARBA" id="ARBA00023002"/>
    </source>
</evidence>
<dbReference type="CDD" id="cd18131">
    <property type="entry name" value="ASADH_C_bac_euk_like"/>
    <property type="match status" value="1"/>
</dbReference>
<dbReference type="SMART" id="SM00859">
    <property type="entry name" value="Semialdhyde_dh"/>
    <property type="match status" value="1"/>
</dbReference>
<dbReference type="RefSeq" id="WP_183376783.1">
    <property type="nucleotide sequence ID" value="NZ_JACHHD010000020.1"/>
</dbReference>
<comment type="subunit">
    <text evidence="5 15">Homodimer.</text>
</comment>
<evidence type="ECO:0000259" key="17">
    <source>
        <dbReference type="SMART" id="SM00859"/>
    </source>
</evidence>
<evidence type="ECO:0000256" key="16">
    <source>
        <dbReference type="PIRSR" id="PIRSR000148-1"/>
    </source>
</evidence>
<dbReference type="GO" id="GO:0009097">
    <property type="term" value="P:isoleucine biosynthetic process"/>
    <property type="evidence" value="ECO:0007669"/>
    <property type="project" value="UniProtKB-UniRule"/>
</dbReference>
<dbReference type="Pfam" id="PF01118">
    <property type="entry name" value="Semialdhyde_dh"/>
    <property type="match status" value="1"/>
</dbReference>
<feature type="domain" description="Semialdehyde dehydrogenase NAD-binding" evidence="17">
    <location>
        <begin position="5"/>
        <end position="119"/>
    </location>
</feature>
<reference evidence="18 19" key="1">
    <citation type="submission" date="2020-08" db="EMBL/GenBank/DDBJ databases">
        <title>Genomic Encyclopedia of Type Strains, Phase IV (KMG-IV): sequencing the most valuable type-strain genomes for metagenomic binning, comparative biology and taxonomic classification.</title>
        <authorList>
            <person name="Goeker M."/>
        </authorList>
    </citation>
    <scope>NUCLEOTIDE SEQUENCE [LARGE SCALE GENOMIC DNA]</scope>
    <source>
        <strain evidence="18 19">DSM 26963</strain>
    </source>
</reference>
<dbReference type="InterPro" id="IPR012280">
    <property type="entry name" value="Semialdhyde_DH_dimer_dom"/>
</dbReference>
<dbReference type="UniPathway" id="UPA00051">
    <property type="reaction ID" value="UER00464"/>
</dbReference>
<dbReference type="GO" id="GO:0051287">
    <property type="term" value="F:NAD binding"/>
    <property type="evidence" value="ECO:0007669"/>
    <property type="project" value="InterPro"/>
</dbReference>
<keyword evidence="10 15" id="KW-0220">Diaminopimelate biosynthesis</keyword>
<dbReference type="InterPro" id="IPR000319">
    <property type="entry name" value="Asp-semialdehyde_DH_CS"/>
</dbReference>
<dbReference type="InterPro" id="IPR036291">
    <property type="entry name" value="NAD(P)-bd_dom_sf"/>
</dbReference>
<evidence type="ECO:0000256" key="4">
    <source>
        <dbReference type="ARBA" id="ARBA00010584"/>
    </source>
</evidence>
<organism evidence="18 19">
    <name type="scientific">Faecalicoccus acidiformans</name>
    <dbReference type="NCBI Taxonomy" id="915173"/>
    <lineage>
        <taxon>Bacteria</taxon>
        <taxon>Bacillati</taxon>
        <taxon>Bacillota</taxon>
        <taxon>Erysipelotrichia</taxon>
        <taxon>Erysipelotrichales</taxon>
        <taxon>Erysipelotrichaceae</taxon>
        <taxon>Faecalicoccus</taxon>
    </lineage>
</organism>
<evidence type="ECO:0000256" key="8">
    <source>
        <dbReference type="ARBA" id="ARBA00022697"/>
    </source>
</evidence>